<dbReference type="EMBL" id="AP012337">
    <property type="protein sequence ID" value="BAL98616.1"/>
    <property type="molecule type" value="Genomic_DNA"/>
</dbReference>
<dbReference type="Gene3D" id="3.40.50.2300">
    <property type="match status" value="2"/>
</dbReference>
<organism evidence="5 6">
    <name type="scientific">Caldilinea aerophila (strain DSM 14535 / JCM 11387 / NBRC 104270 / STL-6-O1)</name>
    <dbReference type="NCBI Taxonomy" id="926550"/>
    <lineage>
        <taxon>Bacteria</taxon>
        <taxon>Bacillati</taxon>
        <taxon>Chloroflexota</taxon>
        <taxon>Caldilineae</taxon>
        <taxon>Caldilineales</taxon>
        <taxon>Caldilineaceae</taxon>
        <taxon>Caldilinea</taxon>
    </lineage>
</organism>
<accession>I0I029</accession>
<dbReference type="PANTHER" id="PTHR30146">
    <property type="entry name" value="LACI-RELATED TRANSCRIPTIONAL REPRESSOR"/>
    <property type="match status" value="1"/>
</dbReference>
<reference evidence="5 6" key="1">
    <citation type="submission" date="2012-02" db="EMBL/GenBank/DDBJ databases">
        <title>Complete genome sequence of Caldilinea aerophila DSM 14535 (= NBRC 102666).</title>
        <authorList>
            <person name="Oguchi A."/>
            <person name="Hosoyama A."/>
            <person name="Sekine M."/>
            <person name="Fukai R."/>
            <person name="Kato Y."/>
            <person name="Nakamura S."/>
            <person name="Hanada S."/>
            <person name="Yamazaki S."/>
            <person name="Fujita N."/>
        </authorList>
    </citation>
    <scope>NUCLEOTIDE SEQUENCE [LARGE SCALE GENOMIC DNA]</scope>
    <source>
        <strain evidence="6">DSM 14535 / JCM 11387 / NBRC 104270 / STL-6-O1</strain>
    </source>
</reference>
<evidence type="ECO:0000256" key="1">
    <source>
        <dbReference type="ARBA" id="ARBA00023015"/>
    </source>
</evidence>
<dbReference type="KEGG" id="cap:CLDAP_05770"/>
<dbReference type="Pfam" id="PF13377">
    <property type="entry name" value="Peripla_BP_3"/>
    <property type="match status" value="1"/>
</dbReference>
<dbReference type="InterPro" id="IPR000843">
    <property type="entry name" value="HTH_LacI"/>
</dbReference>
<feature type="domain" description="HTH lacI-type" evidence="4">
    <location>
        <begin position="1"/>
        <end position="48"/>
    </location>
</feature>
<evidence type="ECO:0000313" key="5">
    <source>
        <dbReference type="EMBL" id="BAL98616.1"/>
    </source>
</evidence>
<evidence type="ECO:0000256" key="2">
    <source>
        <dbReference type="ARBA" id="ARBA00023125"/>
    </source>
</evidence>
<sequence length="328" mass="35466">MAAGVSVSTVSRILNGKPDVADETRRRVLSVINQLGYVPHAQAQRLAAGRSRTIALLFPLQFVETSHHAGEFIVAAAAAAEAAGFFFHLVTSELAVDNLPTLYSSGQVDGVILMQIELDDPRVRFLRASNHAFTLIGRTADNSGLSFVDLDFEMAVVDAYAHLVEAGHRSIGFLGAPALLRQRELGSAVRTYQGYQMACERFSLDSPALEVDLSAQAMYEATLRLLHAYPQLTAIVSTHGPSIVGALRALQTLERPIPQEMSLLSIATTSTAEMLTPPLTTIDFPSAEMARTAVNLLVRRLQGESNEPEQVLIPPKLIVRQTTAPPSN</sequence>
<keyword evidence="3" id="KW-0804">Transcription</keyword>
<keyword evidence="6" id="KW-1185">Reference proteome</keyword>
<dbReference type="GO" id="GO:0003700">
    <property type="term" value="F:DNA-binding transcription factor activity"/>
    <property type="evidence" value="ECO:0007669"/>
    <property type="project" value="TreeGrafter"/>
</dbReference>
<dbReference type="Gene3D" id="1.10.260.40">
    <property type="entry name" value="lambda repressor-like DNA-binding domains"/>
    <property type="match status" value="1"/>
</dbReference>
<evidence type="ECO:0000259" key="4">
    <source>
        <dbReference type="PROSITE" id="PS50932"/>
    </source>
</evidence>
<name>I0I029_CALAS</name>
<protein>
    <submittedName>
        <fullName evidence="5">Putative LacI family transcriptional regulator</fullName>
    </submittedName>
</protein>
<keyword evidence="1" id="KW-0805">Transcription regulation</keyword>
<dbReference type="Proteomes" id="UP000007880">
    <property type="component" value="Chromosome"/>
</dbReference>
<dbReference type="InterPro" id="IPR028082">
    <property type="entry name" value="Peripla_BP_I"/>
</dbReference>
<keyword evidence="2" id="KW-0238">DNA-binding</keyword>
<proteinExistence type="predicted"/>
<dbReference type="InterPro" id="IPR010982">
    <property type="entry name" value="Lambda_DNA-bd_dom_sf"/>
</dbReference>
<dbReference type="GO" id="GO:0000976">
    <property type="term" value="F:transcription cis-regulatory region binding"/>
    <property type="evidence" value="ECO:0007669"/>
    <property type="project" value="TreeGrafter"/>
</dbReference>
<dbReference type="Pfam" id="PF00356">
    <property type="entry name" value="LacI"/>
    <property type="match status" value="1"/>
</dbReference>
<dbReference type="SUPFAM" id="SSF53822">
    <property type="entry name" value="Periplasmic binding protein-like I"/>
    <property type="match status" value="1"/>
</dbReference>
<dbReference type="HOGENOM" id="CLU_037628_6_1_0"/>
<dbReference type="CDD" id="cd01392">
    <property type="entry name" value="HTH_LacI"/>
    <property type="match status" value="1"/>
</dbReference>
<evidence type="ECO:0000256" key="3">
    <source>
        <dbReference type="ARBA" id="ARBA00023163"/>
    </source>
</evidence>
<dbReference type="InterPro" id="IPR046335">
    <property type="entry name" value="LacI/GalR-like_sensor"/>
</dbReference>
<dbReference type="PROSITE" id="PS50932">
    <property type="entry name" value="HTH_LACI_2"/>
    <property type="match status" value="1"/>
</dbReference>
<dbReference type="eggNOG" id="COG1609">
    <property type="taxonomic scope" value="Bacteria"/>
</dbReference>
<dbReference type="SMART" id="SM00354">
    <property type="entry name" value="HTH_LACI"/>
    <property type="match status" value="1"/>
</dbReference>
<dbReference type="PANTHER" id="PTHR30146:SF153">
    <property type="entry name" value="LACTOSE OPERON REPRESSOR"/>
    <property type="match status" value="1"/>
</dbReference>
<dbReference type="SUPFAM" id="SSF47413">
    <property type="entry name" value="lambda repressor-like DNA-binding domains"/>
    <property type="match status" value="1"/>
</dbReference>
<dbReference type="AlphaFoldDB" id="I0I029"/>
<gene>
    <name evidence="5" type="ordered locus">CLDAP_05770</name>
</gene>
<dbReference type="STRING" id="926550.CLDAP_05770"/>
<evidence type="ECO:0000313" key="6">
    <source>
        <dbReference type="Proteomes" id="UP000007880"/>
    </source>
</evidence>